<comment type="subcellular location">
    <subcellularLocation>
        <location evidence="5">Cytoplasm</location>
    </subcellularLocation>
</comment>
<organism evidence="6 7">
    <name type="scientific">Candidatus Faecalibacterium intestinavium</name>
    <dbReference type="NCBI Taxonomy" id="2838580"/>
    <lineage>
        <taxon>Bacteria</taxon>
        <taxon>Bacillati</taxon>
        <taxon>Bacillota</taxon>
        <taxon>Clostridia</taxon>
        <taxon>Eubacteriales</taxon>
        <taxon>Oscillospiraceae</taxon>
        <taxon>Faecalibacterium</taxon>
    </lineage>
</organism>
<dbReference type="HAMAP" id="MF_01185">
    <property type="entry name" value="FliW"/>
    <property type="match status" value="1"/>
</dbReference>
<keyword evidence="1 5" id="KW-0963">Cytoplasm</keyword>
<comment type="caution">
    <text evidence="6">The sequence shown here is derived from an EMBL/GenBank/DDBJ whole genome shotgun (WGS) entry which is preliminary data.</text>
</comment>
<evidence type="ECO:0000256" key="3">
    <source>
        <dbReference type="ARBA" id="ARBA00022845"/>
    </source>
</evidence>
<evidence type="ECO:0000256" key="1">
    <source>
        <dbReference type="ARBA" id="ARBA00022490"/>
    </source>
</evidence>
<dbReference type="SUPFAM" id="SSF141457">
    <property type="entry name" value="BH3618-like"/>
    <property type="match status" value="1"/>
</dbReference>
<keyword evidence="3 5" id="KW-0810">Translation regulation</keyword>
<gene>
    <name evidence="5 6" type="primary">fliW</name>
    <name evidence="6" type="ORF">H9864_01990</name>
</gene>
<protein>
    <recommendedName>
        <fullName evidence="5">Flagellar assembly factor FliW</fullName>
    </recommendedName>
</protein>
<dbReference type="GO" id="GO:0005737">
    <property type="term" value="C:cytoplasm"/>
    <property type="evidence" value="ECO:0007669"/>
    <property type="project" value="UniProtKB-SubCell"/>
</dbReference>
<dbReference type="PANTHER" id="PTHR39190:SF1">
    <property type="entry name" value="FLAGELLAR ASSEMBLY FACTOR FLIW"/>
    <property type="match status" value="1"/>
</dbReference>
<dbReference type="AlphaFoldDB" id="A0A9E2KI54"/>
<comment type="function">
    <text evidence="5">Acts as an anti-CsrA protein, binds CsrA and prevents it from repressing translation of its target genes, one of which is flagellin. Binds to flagellin and participates in the assembly of the flagellum.</text>
</comment>
<keyword evidence="6" id="KW-0969">Cilium</keyword>
<dbReference type="GO" id="GO:0044780">
    <property type="term" value="P:bacterial-type flagellum assembly"/>
    <property type="evidence" value="ECO:0007669"/>
    <property type="project" value="UniProtKB-UniRule"/>
</dbReference>
<evidence type="ECO:0000313" key="6">
    <source>
        <dbReference type="EMBL" id="MBU3819135.1"/>
    </source>
</evidence>
<reference evidence="6" key="1">
    <citation type="journal article" date="2021" name="PeerJ">
        <title>Extensive microbial diversity within the chicken gut microbiome revealed by metagenomics and culture.</title>
        <authorList>
            <person name="Gilroy R."/>
            <person name="Ravi A."/>
            <person name="Getino M."/>
            <person name="Pursley I."/>
            <person name="Horton D.L."/>
            <person name="Alikhan N.F."/>
            <person name="Baker D."/>
            <person name="Gharbi K."/>
            <person name="Hall N."/>
            <person name="Watson M."/>
            <person name="Adriaenssens E.M."/>
            <person name="Foster-Nyarko E."/>
            <person name="Jarju S."/>
            <person name="Secka A."/>
            <person name="Antonio M."/>
            <person name="Oren A."/>
            <person name="Chaudhuri R.R."/>
            <person name="La Ragione R."/>
            <person name="Hildebrand F."/>
            <person name="Pallen M.J."/>
        </authorList>
    </citation>
    <scope>NUCLEOTIDE SEQUENCE</scope>
    <source>
        <strain evidence="6">742</strain>
    </source>
</reference>
<keyword evidence="6" id="KW-0966">Cell projection</keyword>
<keyword evidence="2 5" id="KW-1005">Bacterial flagellum biogenesis</keyword>
<dbReference type="Pfam" id="PF02623">
    <property type="entry name" value="FliW"/>
    <property type="match status" value="1"/>
</dbReference>
<dbReference type="GO" id="GO:0006417">
    <property type="term" value="P:regulation of translation"/>
    <property type="evidence" value="ECO:0007669"/>
    <property type="project" value="UniProtKB-KW"/>
</dbReference>
<dbReference type="EMBL" id="JAHLFH010000035">
    <property type="protein sequence ID" value="MBU3819135.1"/>
    <property type="molecule type" value="Genomic_DNA"/>
</dbReference>
<name>A0A9E2KI54_9FIRM</name>
<keyword evidence="4 5" id="KW-0143">Chaperone</keyword>
<evidence type="ECO:0000256" key="5">
    <source>
        <dbReference type="HAMAP-Rule" id="MF_01185"/>
    </source>
</evidence>
<evidence type="ECO:0000256" key="4">
    <source>
        <dbReference type="ARBA" id="ARBA00023186"/>
    </source>
</evidence>
<reference evidence="6" key="2">
    <citation type="submission" date="2021-04" db="EMBL/GenBank/DDBJ databases">
        <authorList>
            <person name="Gilroy R."/>
        </authorList>
    </citation>
    <scope>NUCLEOTIDE SEQUENCE</scope>
    <source>
        <strain evidence="6">742</strain>
    </source>
</reference>
<evidence type="ECO:0000256" key="2">
    <source>
        <dbReference type="ARBA" id="ARBA00022795"/>
    </source>
</evidence>
<accession>A0A9E2KI54</accession>
<dbReference type="InterPro" id="IPR024046">
    <property type="entry name" value="Flagellar_assmbl_FliW_dom_sf"/>
</dbReference>
<sequence>MQLETKYFGVIEYNPAEAVSFPSGLFGFAQEKEFLLLPFAGSDGNMLCLQSVETPSLAFIAMNPFSLKPDYAPVLSPEALELMGVQRSEDLCYYVMCVVRDPVGASTLNLRCPVVINPDLHRGMQVILDDTLYQMRHRLDELSPREVS</sequence>
<proteinExistence type="inferred from homology"/>
<keyword evidence="6" id="KW-0282">Flagellum</keyword>
<dbReference type="Gene3D" id="2.30.290.10">
    <property type="entry name" value="BH3618-like"/>
    <property type="match status" value="1"/>
</dbReference>
<comment type="subunit">
    <text evidence="5">Interacts with translational regulator CsrA and flagellin(s).</text>
</comment>
<dbReference type="Proteomes" id="UP000824178">
    <property type="component" value="Unassembled WGS sequence"/>
</dbReference>
<dbReference type="PANTHER" id="PTHR39190">
    <property type="entry name" value="FLAGELLAR ASSEMBLY FACTOR FLIW"/>
    <property type="match status" value="1"/>
</dbReference>
<comment type="similarity">
    <text evidence="5">Belongs to the FliW family.</text>
</comment>
<evidence type="ECO:0000313" key="7">
    <source>
        <dbReference type="Proteomes" id="UP000824178"/>
    </source>
</evidence>
<dbReference type="InterPro" id="IPR003775">
    <property type="entry name" value="Flagellar_assembly_factor_FliW"/>
</dbReference>